<dbReference type="RefSeq" id="WP_212216889.1">
    <property type="nucleotide sequence ID" value="NZ_JAGUCO010000013.1"/>
</dbReference>
<protein>
    <submittedName>
        <fullName evidence="1">Crp/Fnr family transcriptional regulator</fullName>
    </submittedName>
</protein>
<evidence type="ECO:0000313" key="1">
    <source>
        <dbReference type="EMBL" id="MBS2099647.1"/>
    </source>
</evidence>
<gene>
    <name evidence="1" type="ORF">KEM10_15230</name>
</gene>
<sequence>MELVNYIKSHISLTDEDVLFINSHTQKEFYHKGDIIRAPHTKSQKIHYIHKGYARNFYEKNGKDITYFFLKDNSFTLPVDAVYFNAPTKYGLQAEEDLQLTSFKYSDLLLMLERIPRMAHLYELEMAKFIKQLSDKYYLIQFQSAQDRYNSMMEKYPDILLHVSLGHVASYLGITQETLSRIRTK</sequence>
<evidence type="ECO:0000313" key="2">
    <source>
        <dbReference type="Proteomes" id="UP000708576"/>
    </source>
</evidence>
<proteinExistence type="predicted"/>
<name>A0ABS5JXJ8_9BACT</name>
<keyword evidence="2" id="KW-1185">Reference proteome</keyword>
<dbReference type="EMBL" id="JAGUCO010000013">
    <property type="protein sequence ID" value="MBS2099647.1"/>
    <property type="molecule type" value="Genomic_DNA"/>
</dbReference>
<organism evidence="1 2">
    <name type="scientific">Carboxylicivirga linearis</name>
    <dbReference type="NCBI Taxonomy" id="1628157"/>
    <lineage>
        <taxon>Bacteria</taxon>
        <taxon>Pseudomonadati</taxon>
        <taxon>Bacteroidota</taxon>
        <taxon>Bacteroidia</taxon>
        <taxon>Marinilabiliales</taxon>
        <taxon>Marinilabiliaceae</taxon>
        <taxon>Carboxylicivirga</taxon>
    </lineage>
</organism>
<dbReference type="Gene3D" id="2.60.120.10">
    <property type="entry name" value="Jelly Rolls"/>
    <property type="match status" value="1"/>
</dbReference>
<accession>A0ABS5JXJ8</accession>
<dbReference type="InterPro" id="IPR014710">
    <property type="entry name" value="RmlC-like_jellyroll"/>
</dbReference>
<dbReference type="InterPro" id="IPR018490">
    <property type="entry name" value="cNMP-bd_dom_sf"/>
</dbReference>
<reference evidence="1 2" key="1">
    <citation type="journal article" date="2015" name="Int. J. Syst. Evol. Microbiol.">
        <title>Carboxylicivirga linearis sp. nov., isolated from a sea cucumber culture pond.</title>
        <authorList>
            <person name="Wang F.Q."/>
            <person name="Zhou Y.X."/>
            <person name="Lin X.Z."/>
            <person name="Chen G.J."/>
            <person name="Du Z.J."/>
        </authorList>
    </citation>
    <scope>NUCLEOTIDE SEQUENCE [LARGE SCALE GENOMIC DNA]</scope>
    <source>
        <strain evidence="1 2">FB218</strain>
    </source>
</reference>
<dbReference type="Proteomes" id="UP000708576">
    <property type="component" value="Unassembled WGS sequence"/>
</dbReference>
<comment type="caution">
    <text evidence="1">The sequence shown here is derived from an EMBL/GenBank/DDBJ whole genome shotgun (WGS) entry which is preliminary data.</text>
</comment>
<dbReference type="SUPFAM" id="SSF51206">
    <property type="entry name" value="cAMP-binding domain-like"/>
    <property type="match status" value="1"/>
</dbReference>